<sequence length="161" mass="17501">MIALFSRLISHLVVIRALCDPLTLINALQYKYMHVWTTQCISGSSTPASAVVIPELDVVVVERCQVQDEFLILARGGLWGTVALVLACAFVRQRLGVTSWITMQWESPVDAKGSPDMLARELANKTVHAGSKDNVSVAIALFRDFWTHSYGGGVASSAPSI</sequence>
<dbReference type="GO" id="GO:0004722">
    <property type="term" value="F:protein serine/threonine phosphatase activity"/>
    <property type="evidence" value="ECO:0007669"/>
    <property type="project" value="UniProtKB-EC"/>
</dbReference>
<feature type="chain" id="PRO_5032298498" description="protein-serine/threonine phosphatase" evidence="4">
    <location>
        <begin position="20"/>
        <end position="161"/>
    </location>
</feature>
<dbReference type="EC" id="3.1.3.16" evidence="1"/>
<dbReference type="AlphaFoldDB" id="A0A835EB08"/>
<comment type="caution">
    <text evidence="6">The sequence shown here is derived from an EMBL/GenBank/DDBJ whole genome shotgun (WGS) entry which is preliminary data.</text>
</comment>
<dbReference type="Pfam" id="PF00481">
    <property type="entry name" value="PP2C"/>
    <property type="match status" value="1"/>
</dbReference>
<dbReference type="InterPro" id="IPR036457">
    <property type="entry name" value="PPM-type-like_dom_sf"/>
</dbReference>
<evidence type="ECO:0000313" key="7">
    <source>
        <dbReference type="Proteomes" id="UP000636709"/>
    </source>
</evidence>
<dbReference type="Proteomes" id="UP000636709">
    <property type="component" value="Unassembled WGS sequence"/>
</dbReference>
<proteinExistence type="predicted"/>
<name>A0A835EB08_9POAL</name>
<keyword evidence="4" id="KW-0732">Signal</keyword>
<keyword evidence="7" id="KW-1185">Reference proteome</keyword>
<dbReference type="SUPFAM" id="SSF81606">
    <property type="entry name" value="PP2C-like"/>
    <property type="match status" value="1"/>
</dbReference>
<evidence type="ECO:0000259" key="5">
    <source>
        <dbReference type="Pfam" id="PF00481"/>
    </source>
</evidence>
<evidence type="ECO:0000256" key="1">
    <source>
        <dbReference type="ARBA" id="ARBA00013081"/>
    </source>
</evidence>
<feature type="signal peptide" evidence="4">
    <location>
        <begin position="1"/>
        <end position="19"/>
    </location>
</feature>
<dbReference type="InterPro" id="IPR001932">
    <property type="entry name" value="PPM-type_phosphatase-like_dom"/>
</dbReference>
<evidence type="ECO:0000313" key="6">
    <source>
        <dbReference type="EMBL" id="KAF8672321.1"/>
    </source>
</evidence>
<dbReference type="EMBL" id="JACEFO010002221">
    <property type="protein sequence ID" value="KAF8672321.1"/>
    <property type="molecule type" value="Genomic_DNA"/>
</dbReference>
<comment type="catalytic activity">
    <reaction evidence="3">
        <text>O-phospho-L-threonyl-[protein] + H2O = L-threonyl-[protein] + phosphate</text>
        <dbReference type="Rhea" id="RHEA:47004"/>
        <dbReference type="Rhea" id="RHEA-COMP:11060"/>
        <dbReference type="Rhea" id="RHEA-COMP:11605"/>
        <dbReference type="ChEBI" id="CHEBI:15377"/>
        <dbReference type="ChEBI" id="CHEBI:30013"/>
        <dbReference type="ChEBI" id="CHEBI:43474"/>
        <dbReference type="ChEBI" id="CHEBI:61977"/>
        <dbReference type="EC" id="3.1.3.16"/>
    </reaction>
</comment>
<gene>
    <name evidence="6" type="ORF">HU200_049521</name>
</gene>
<evidence type="ECO:0000256" key="2">
    <source>
        <dbReference type="ARBA" id="ARBA00047761"/>
    </source>
</evidence>
<dbReference type="OrthoDB" id="420076at2759"/>
<organism evidence="6 7">
    <name type="scientific">Digitaria exilis</name>
    <dbReference type="NCBI Taxonomy" id="1010633"/>
    <lineage>
        <taxon>Eukaryota</taxon>
        <taxon>Viridiplantae</taxon>
        <taxon>Streptophyta</taxon>
        <taxon>Embryophyta</taxon>
        <taxon>Tracheophyta</taxon>
        <taxon>Spermatophyta</taxon>
        <taxon>Magnoliopsida</taxon>
        <taxon>Liliopsida</taxon>
        <taxon>Poales</taxon>
        <taxon>Poaceae</taxon>
        <taxon>PACMAD clade</taxon>
        <taxon>Panicoideae</taxon>
        <taxon>Panicodae</taxon>
        <taxon>Paniceae</taxon>
        <taxon>Anthephorinae</taxon>
        <taxon>Digitaria</taxon>
    </lineage>
</organism>
<feature type="domain" description="PPM-type phosphatase" evidence="5">
    <location>
        <begin position="34"/>
        <end position="135"/>
    </location>
</feature>
<comment type="catalytic activity">
    <reaction evidence="2">
        <text>O-phospho-L-seryl-[protein] + H2O = L-seryl-[protein] + phosphate</text>
        <dbReference type="Rhea" id="RHEA:20629"/>
        <dbReference type="Rhea" id="RHEA-COMP:9863"/>
        <dbReference type="Rhea" id="RHEA-COMP:11604"/>
        <dbReference type="ChEBI" id="CHEBI:15377"/>
        <dbReference type="ChEBI" id="CHEBI:29999"/>
        <dbReference type="ChEBI" id="CHEBI:43474"/>
        <dbReference type="ChEBI" id="CHEBI:83421"/>
        <dbReference type="EC" id="3.1.3.16"/>
    </reaction>
</comment>
<reference evidence="6" key="1">
    <citation type="submission" date="2020-07" db="EMBL/GenBank/DDBJ databases">
        <title>Genome sequence and genetic diversity analysis of an under-domesticated orphan crop, white fonio (Digitaria exilis).</title>
        <authorList>
            <person name="Bennetzen J.L."/>
            <person name="Chen S."/>
            <person name="Ma X."/>
            <person name="Wang X."/>
            <person name="Yssel A.E.J."/>
            <person name="Chaluvadi S.R."/>
            <person name="Johnson M."/>
            <person name="Gangashetty P."/>
            <person name="Hamidou F."/>
            <person name="Sanogo M.D."/>
            <person name="Zwaenepoel A."/>
            <person name="Wallace J."/>
            <person name="Van De Peer Y."/>
            <person name="Van Deynze A."/>
        </authorList>
    </citation>
    <scope>NUCLEOTIDE SEQUENCE</scope>
    <source>
        <tissue evidence="6">Leaves</tissue>
    </source>
</reference>
<protein>
    <recommendedName>
        <fullName evidence="1">protein-serine/threonine phosphatase</fullName>
        <ecNumber evidence="1">3.1.3.16</ecNumber>
    </recommendedName>
</protein>
<accession>A0A835EB08</accession>
<dbReference type="Gene3D" id="3.60.40.10">
    <property type="entry name" value="PPM-type phosphatase domain"/>
    <property type="match status" value="1"/>
</dbReference>
<evidence type="ECO:0000256" key="4">
    <source>
        <dbReference type="SAM" id="SignalP"/>
    </source>
</evidence>
<evidence type="ECO:0000256" key="3">
    <source>
        <dbReference type="ARBA" id="ARBA00048336"/>
    </source>
</evidence>